<proteinExistence type="predicted"/>
<dbReference type="AlphaFoldDB" id="A0ABD2W0U1"/>
<evidence type="ECO:0000313" key="1">
    <source>
        <dbReference type="EMBL" id="KAL3386548.1"/>
    </source>
</evidence>
<organism evidence="1 2">
    <name type="scientific">Trichogramma kaykai</name>
    <dbReference type="NCBI Taxonomy" id="54128"/>
    <lineage>
        <taxon>Eukaryota</taxon>
        <taxon>Metazoa</taxon>
        <taxon>Ecdysozoa</taxon>
        <taxon>Arthropoda</taxon>
        <taxon>Hexapoda</taxon>
        <taxon>Insecta</taxon>
        <taxon>Pterygota</taxon>
        <taxon>Neoptera</taxon>
        <taxon>Endopterygota</taxon>
        <taxon>Hymenoptera</taxon>
        <taxon>Apocrita</taxon>
        <taxon>Proctotrupomorpha</taxon>
        <taxon>Chalcidoidea</taxon>
        <taxon>Trichogrammatidae</taxon>
        <taxon>Trichogramma</taxon>
    </lineage>
</organism>
<dbReference type="EMBL" id="JBJJXI010000146">
    <property type="protein sequence ID" value="KAL3386548.1"/>
    <property type="molecule type" value="Genomic_DNA"/>
</dbReference>
<protein>
    <submittedName>
        <fullName evidence="1">Uncharacterized protein</fullName>
    </submittedName>
</protein>
<evidence type="ECO:0000313" key="2">
    <source>
        <dbReference type="Proteomes" id="UP001627154"/>
    </source>
</evidence>
<dbReference type="Proteomes" id="UP001627154">
    <property type="component" value="Unassembled WGS sequence"/>
</dbReference>
<reference evidence="1 2" key="1">
    <citation type="journal article" date="2024" name="bioRxiv">
        <title>A reference genome for Trichogramma kaykai: A tiny desert-dwelling parasitoid wasp with competing sex-ratio distorters.</title>
        <authorList>
            <person name="Culotta J."/>
            <person name="Lindsey A.R."/>
        </authorList>
    </citation>
    <scope>NUCLEOTIDE SEQUENCE [LARGE SCALE GENOMIC DNA]</scope>
    <source>
        <strain evidence="1 2">KSX58</strain>
    </source>
</reference>
<name>A0ABD2W0U1_9HYME</name>
<keyword evidence="2" id="KW-1185">Reference proteome</keyword>
<sequence length="68" mass="7667">MTLNSPMYKTTIIIHQKSLHCTASCTHNVIIHLDIPTLKEKTAAATAKRVQFLRSSTRGYKCINCSEF</sequence>
<comment type="caution">
    <text evidence="1">The sequence shown here is derived from an EMBL/GenBank/DDBJ whole genome shotgun (WGS) entry which is preliminary data.</text>
</comment>
<accession>A0ABD2W0U1</accession>
<gene>
    <name evidence="1" type="ORF">TKK_018046</name>
</gene>